<accession>A0A251XBR4</accession>
<name>A0A251XBR4_9GAMM</name>
<protein>
    <submittedName>
        <fullName evidence="2">Uncharacterized protein</fullName>
    </submittedName>
</protein>
<keyword evidence="1" id="KW-1133">Transmembrane helix</keyword>
<proteinExistence type="predicted"/>
<dbReference type="Proteomes" id="UP000194798">
    <property type="component" value="Unassembled WGS sequence"/>
</dbReference>
<evidence type="ECO:0000313" key="3">
    <source>
        <dbReference type="Proteomes" id="UP000194798"/>
    </source>
</evidence>
<organism evidence="2 3">
    <name type="scientific">Thioflexithrix psekupsensis</name>
    <dbReference type="NCBI Taxonomy" id="1570016"/>
    <lineage>
        <taxon>Bacteria</taxon>
        <taxon>Pseudomonadati</taxon>
        <taxon>Pseudomonadota</taxon>
        <taxon>Gammaproteobacteria</taxon>
        <taxon>Thiotrichales</taxon>
        <taxon>Thioflexithrix</taxon>
    </lineage>
</organism>
<dbReference type="AlphaFoldDB" id="A0A251XBR4"/>
<keyword evidence="3" id="KW-1185">Reference proteome</keyword>
<evidence type="ECO:0000313" key="2">
    <source>
        <dbReference type="EMBL" id="OUD15748.1"/>
    </source>
</evidence>
<gene>
    <name evidence="2" type="ORF">TPSD3_04360</name>
</gene>
<sequence length="112" mass="13307">MKKLTYPTDDTLNFHQLARHEQDCVCQQTPNQQHHHSHLIRRWFAVQTHTDFVGQSSPTAATSRCIEHKIIVSYLYKQAIIFLYKQKIFYSVFFAFGLKIKSLIFQLIYFVL</sequence>
<comment type="caution">
    <text evidence="2">The sequence shown here is derived from an EMBL/GenBank/DDBJ whole genome shotgun (WGS) entry which is preliminary data.</text>
</comment>
<keyword evidence="1" id="KW-0812">Transmembrane</keyword>
<keyword evidence="1" id="KW-0472">Membrane</keyword>
<dbReference type="EMBL" id="MSLT01000006">
    <property type="protein sequence ID" value="OUD15748.1"/>
    <property type="molecule type" value="Genomic_DNA"/>
</dbReference>
<reference evidence="2 3" key="1">
    <citation type="submission" date="2016-12" db="EMBL/GenBank/DDBJ databases">
        <title>Thioflexothrix psekupsii D3 genome sequencing and assembly.</title>
        <authorList>
            <person name="Fomenkov A."/>
            <person name="Vincze T."/>
            <person name="Grabovich M."/>
            <person name="Anton B.P."/>
            <person name="Dubinina G."/>
            <person name="Orlova M."/>
            <person name="Belousova E."/>
            <person name="Roberts R.J."/>
        </authorList>
    </citation>
    <scope>NUCLEOTIDE SEQUENCE [LARGE SCALE GENOMIC DNA]</scope>
    <source>
        <strain evidence="2">D3</strain>
    </source>
</reference>
<feature type="transmembrane region" description="Helical" evidence="1">
    <location>
        <begin position="88"/>
        <end position="111"/>
    </location>
</feature>
<evidence type="ECO:0000256" key="1">
    <source>
        <dbReference type="SAM" id="Phobius"/>
    </source>
</evidence>